<evidence type="ECO:0000313" key="3">
    <source>
        <dbReference type="Proteomes" id="UP001150266"/>
    </source>
</evidence>
<name>A0A9W9A3E6_9AGAR</name>
<keyword evidence="2" id="KW-0418">Kinase</keyword>
<feature type="domain" description="Aminoglycoside phosphotransferase" evidence="1">
    <location>
        <begin position="74"/>
        <end position="345"/>
    </location>
</feature>
<dbReference type="EMBL" id="JAOTPV010000017">
    <property type="protein sequence ID" value="KAJ4473562.1"/>
    <property type="molecule type" value="Genomic_DNA"/>
</dbReference>
<organism evidence="2 3">
    <name type="scientific">Lentinula aciculospora</name>
    <dbReference type="NCBI Taxonomy" id="153920"/>
    <lineage>
        <taxon>Eukaryota</taxon>
        <taxon>Fungi</taxon>
        <taxon>Dikarya</taxon>
        <taxon>Basidiomycota</taxon>
        <taxon>Agaricomycotina</taxon>
        <taxon>Agaricomycetes</taxon>
        <taxon>Agaricomycetidae</taxon>
        <taxon>Agaricales</taxon>
        <taxon>Marasmiineae</taxon>
        <taxon>Omphalotaceae</taxon>
        <taxon>Lentinula</taxon>
    </lineage>
</organism>
<sequence>MTSRLPSPQPSNMLDPESLMKDPESELFSYTTRRFLANDALRLRECMCVFNIPGLFRIIAKMLSCESKEIVGFRKLGEGGLNRTFLITLDTGFQLVTRIPYPILIPNAYALASEVATMDFLRSKGLLIPNVYGYSLSENEANTEYILMEYVDGINLSQIWFDLRKDEVISLMDQLAKVESIMMSISFPAGGSIYYARDLKNLSGNEGIPLEEGFCIGPDRTMYVALLLSLLPLLNQSMTIDKDAKLVLVTGAKKELAYLNHFGSPRAAYQRFRREYYKYEKQPPSDHVQNLRRYLCLAPSLVPDDDSLSAFCIRHPDLTDSNVKVSKDSSGLRILRVLDWQHAVVLPLFLHAGMPDIIQNEEDEVSQSMTEPKLPNDFNRLSEEEQGWEMELLRRRLVHYHYNLSTATHNRIHHKGLVYPLNPFRCRIFNHATSAWEGETIKLLYALMDMVLGWASFAKDDEPCPVVFTEDEKAEAEKLYKALANAEMGERMLRDRVGCAEETWVPAAHYEEAKAFSQEMKRMTLEACTKDEETTKELYAVIEANWPLDDMDEKELEEYNFTVLRALGPVRFRHRKYATFSASTTVFEIACYPNGEPDTNSVPHKSSAYVSCPQGEWKFGYEFGPSQDLSVHLLPGESLLLERLYKTDISDCITIETLQYGMKEMEASSPLSEMTPMNGYPDTSSIQLKSSQRTCPEHVTLEELLYQDSLSIHSSSTTVTPAATARHPSTLLFAGRSGPPTLPNSS</sequence>
<dbReference type="InterPro" id="IPR011009">
    <property type="entry name" value="Kinase-like_dom_sf"/>
</dbReference>
<dbReference type="OrthoDB" id="2831558at2759"/>
<protein>
    <submittedName>
        <fullName evidence="2">Kinase-like domain-containing protein</fullName>
    </submittedName>
</protein>
<dbReference type="InterPro" id="IPR051035">
    <property type="entry name" value="Mito_inheritance_9"/>
</dbReference>
<gene>
    <name evidence="2" type="ORF">J3R30DRAFT_3707448</name>
</gene>
<evidence type="ECO:0000259" key="1">
    <source>
        <dbReference type="Pfam" id="PF01636"/>
    </source>
</evidence>
<accession>A0A9W9A3E6</accession>
<dbReference type="InterPro" id="IPR002575">
    <property type="entry name" value="Aminoglycoside_PTrfase"/>
</dbReference>
<reference evidence="2" key="1">
    <citation type="submission" date="2022-08" db="EMBL/GenBank/DDBJ databases">
        <title>A Global Phylogenomic Analysis of the Shiitake Genus Lentinula.</title>
        <authorList>
            <consortium name="DOE Joint Genome Institute"/>
            <person name="Sierra-Patev S."/>
            <person name="Min B."/>
            <person name="Naranjo-Ortiz M."/>
            <person name="Looney B."/>
            <person name="Konkel Z."/>
            <person name="Slot J.C."/>
            <person name="Sakamoto Y."/>
            <person name="Steenwyk J.L."/>
            <person name="Rokas A."/>
            <person name="Carro J."/>
            <person name="Camarero S."/>
            <person name="Ferreira P."/>
            <person name="Molpeceres G."/>
            <person name="Ruiz-Duenas F.J."/>
            <person name="Serrano A."/>
            <person name="Henrissat B."/>
            <person name="Drula E."/>
            <person name="Hughes K.W."/>
            <person name="Mata J.L."/>
            <person name="Ishikawa N.K."/>
            <person name="Vargas-Isla R."/>
            <person name="Ushijima S."/>
            <person name="Smith C.A."/>
            <person name="Ahrendt S."/>
            <person name="Andreopoulos W."/>
            <person name="He G."/>
            <person name="Labutti K."/>
            <person name="Lipzen A."/>
            <person name="Ng V."/>
            <person name="Riley R."/>
            <person name="Sandor L."/>
            <person name="Barry K."/>
            <person name="Martinez A.T."/>
            <person name="Xiao Y."/>
            <person name="Gibbons J.G."/>
            <person name="Terashima K."/>
            <person name="Grigoriev I.V."/>
            <person name="Hibbett D.S."/>
        </authorList>
    </citation>
    <scope>NUCLEOTIDE SEQUENCE</scope>
    <source>
        <strain evidence="2">JLM2183</strain>
    </source>
</reference>
<dbReference type="PANTHER" id="PTHR36091:SF2">
    <property type="entry name" value="AMINOGLYCOSIDE PHOSPHOTRANSFERASE DOMAIN-CONTAINING PROTEIN"/>
    <property type="match status" value="1"/>
</dbReference>
<dbReference type="Gene3D" id="3.30.200.20">
    <property type="entry name" value="Phosphorylase Kinase, domain 1"/>
    <property type="match status" value="1"/>
</dbReference>
<evidence type="ECO:0000313" key="2">
    <source>
        <dbReference type="EMBL" id="KAJ4473562.1"/>
    </source>
</evidence>
<comment type="caution">
    <text evidence="2">The sequence shown here is derived from an EMBL/GenBank/DDBJ whole genome shotgun (WGS) entry which is preliminary data.</text>
</comment>
<keyword evidence="2" id="KW-0808">Transferase</keyword>
<proteinExistence type="predicted"/>
<dbReference type="GO" id="GO:0005739">
    <property type="term" value="C:mitochondrion"/>
    <property type="evidence" value="ECO:0007669"/>
    <property type="project" value="TreeGrafter"/>
</dbReference>
<dbReference type="Proteomes" id="UP001150266">
    <property type="component" value="Unassembled WGS sequence"/>
</dbReference>
<dbReference type="GO" id="GO:0016301">
    <property type="term" value="F:kinase activity"/>
    <property type="evidence" value="ECO:0007669"/>
    <property type="project" value="UniProtKB-KW"/>
</dbReference>
<dbReference type="Pfam" id="PF01636">
    <property type="entry name" value="APH"/>
    <property type="match status" value="1"/>
</dbReference>
<keyword evidence="3" id="KW-1185">Reference proteome</keyword>
<dbReference type="SUPFAM" id="SSF56112">
    <property type="entry name" value="Protein kinase-like (PK-like)"/>
    <property type="match status" value="1"/>
</dbReference>
<dbReference type="AlphaFoldDB" id="A0A9W9A3E6"/>
<dbReference type="PANTHER" id="PTHR36091">
    <property type="entry name" value="ALTERED INHERITANCE OF MITOCHONDRIA PROTEIN 9, MITOCHONDRIAL"/>
    <property type="match status" value="1"/>
</dbReference>